<keyword evidence="2" id="KW-1185">Reference proteome</keyword>
<evidence type="ECO:0000313" key="2">
    <source>
        <dbReference type="Proteomes" id="UP000315289"/>
    </source>
</evidence>
<comment type="caution">
    <text evidence="1">The sequence shown here is derived from an EMBL/GenBank/DDBJ whole genome shotgun (WGS) entry which is preliminary data.</text>
</comment>
<reference evidence="1 2" key="1">
    <citation type="journal article" date="2019" name="Front. Microbiol.">
        <title>Ammonia Oxidation by the Arctic Terrestrial Thaumarchaeote Candidatus Nitrosocosmicus arcticus Is Stimulated by Increasing Temperatures.</title>
        <authorList>
            <person name="Alves R.J.E."/>
            <person name="Kerou M."/>
            <person name="Zappe A."/>
            <person name="Bittner R."/>
            <person name="Abby S.S."/>
            <person name="Schmidt H.A."/>
            <person name="Pfeifer K."/>
            <person name="Schleper C."/>
        </authorList>
    </citation>
    <scope>NUCLEOTIDE SEQUENCE [LARGE SCALE GENOMIC DNA]</scope>
    <source>
        <strain evidence="1 2">Kfb</strain>
    </source>
</reference>
<organism evidence="1 2">
    <name type="scientific">Candidatus Nitrosocosmicus arcticus</name>
    <dbReference type="NCBI Taxonomy" id="2035267"/>
    <lineage>
        <taxon>Archaea</taxon>
        <taxon>Nitrososphaerota</taxon>
        <taxon>Nitrososphaeria</taxon>
        <taxon>Nitrososphaerales</taxon>
        <taxon>Nitrososphaeraceae</taxon>
        <taxon>Candidatus Nitrosocosmicus</taxon>
    </lineage>
</organism>
<name>A0A557SXA5_9ARCH</name>
<gene>
    <name evidence="1" type="ORF">NARC_40197</name>
</gene>
<evidence type="ECO:0000313" key="1">
    <source>
        <dbReference type="EMBL" id="TVP41234.1"/>
    </source>
</evidence>
<accession>A0A557SXA5</accession>
<sequence length="40" mass="4672">MLKHDVNIRILFNNKDIDIANKFISINSIGLGNKIEIWIF</sequence>
<protein>
    <submittedName>
        <fullName evidence="1">Uncharacterized protein</fullName>
    </submittedName>
</protein>
<dbReference type="EMBL" id="VOAH01000004">
    <property type="protein sequence ID" value="TVP41234.1"/>
    <property type="molecule type" value="Genomic_DNA"/>
</dbReference>
<dbReference type="Proteomes" id="UP000315289">
    <property type="component" value="Unassembled WGS sequence"/>
</dbReference>
<proteinExistence type="predicted"/>
<dbReference type="AlphaFoldDB" id="A0A557SXA5"/>